<sequence length="134" mass="13128">LEFLAHAAVLVVLDQYVVPHPLLSRMAVNMNAALMNSISAPSLGAWLPGDVTANTSANAATQDDSTKTGTVTNAGGPSNANAAAQTGVASATASASATTSASAKTTAGASPGSTATSPANAASQKAYRKLRSVV</sequence>
<name>A0A6G0JHU6_9STRA</name>
<dbReference type="AlphaFoldDB" id="A0A6G0JHU6"/>
<feature type="non-terminal residue" evidence="2">
    <location>
        <position position="1"/>
    </location>
</feature>
<gene>
    <name evidence="2" type="ORF">PF010_g31592</name>
</gene>
<dbReference type="EMBL" id="QXFX01007449">
    <property type="protein sequence ID" value="KAE9056877.1"/>
    <property type="molecule type" value="Genomic_DNA"/>
</dbReference>
<evidence type="ECO:0000313" key="3">
    <source>
        <dbReference type="Proteomes" id="UP000488956"/>
    </source>
</evidence>
<feature type="compositionally biased region" description="Polar residues" evidence="1">
    <location>
        <begin position="56"/>
        <end position="72"/>
    </location>
</feature>
<proteinExistence type="predicted"/>
<organism evidence="2 3">
    <name type="scientific">Phytophthora fragariae</name>
    <dbReference type="NCBI Taxonomy" id="53985"/>
    <lineage>
        <taxon>Eukaryota</taxon>
        <taxon>Sar</taxon>
        <taxon>Stramenopiles</taxon>
        <taxon>Oomycota</taxon>
        <taxon>Peronosporomycetes</taxon>
        <taxon>Peronosporales</taxon>
        <taxon>Peronosporaceae</taxon>
        <taxon>Phytophthora</taxon>
    </lineage>
</organism>
<accession>A0A6G0JHU6</accession>
<protein>
    <submittedName>
        <fullName evidence="2">Uncharacterized protein</fullName>
    </submittedName>
</protein>
<reference evidence="2 3" key="1">
    <citation type="submission" date="2018-09" db="EMBL/GenBank/DDBJ databases">
        <title>Genomic investigation of the strawberry pathogen Phytophthora fragariae indicates pathogenicity is determined by transcriptional variation in three key races.</title>
        <authorList>
            <person name="Adams T.M."/>
            <person name="Armitage A.D."/>
            <person name="Sobczyk M.K."/>
            <person name="Bates H.J."/>
            <person name="Dunwell J.M."/>
            <person name="Nellist C.F."/>
            <person name="Harrison R.J."/>
        </authorList>
    </citation>
    <scope>NUCLEOTIDE SEQUENCE [LARGE SCALE GENOMIC DNA]</scope>
    <source>
        <strain evidence="2 3">ONT-3</strain>
    </source>
</reference>
<feature type="region of interest" description="Disordered" evidence="1">
    <location>
        <begin position="56"/>
        <end position="134"/>
    </location>
</feature>
<evidence type="ECO:0000256" key="1">
    <source>
        <dbReference type="SAM" id="MobiDB-lite"/>
    </source>
</evidence>
<comment type="caution">
    <text evidence="2">The sequence shown here is derived from an EMBL/GenBank/DDBJ whole genome shotgun (WGS) entry which is preliminary data.</text>
</comment>
<evidence type="ECO:0000313" key="2">
    <source>
        <dbReference type="EMBL" id="KAE9056877.1"/>
    </source>
</evidence>
<feature type="compositionally biased region" description="Low complexity" evidence="1">
    <location>
        <begin position="73"/>
        <end position="123"/>
    </location>
</feature>
<dbReference type="Proteomes" id="UP000488956">
    <property type="component" value="Unassembled WGS sequence"/>
</dbReference>